<organism evidence="1 2">
    <name type="scientific">Rhizobium miluonense</name>
    <dbReference type="NCBI Taxonomy" id="411945"/>
    <lineage>
        <taxon>Bacteria</taxon>
        <taxon>Pseudomonadati</taxon>
        <taxon>Pseudomonadota</taxon>
        <taxon>Alphaproteobacteria</taxon>
        <taxon>Hyphomicrobiales</taxon>
        <taxon>Rhizobiaceae</taxon>
        <taxon>Rhizobium/Agrobacterium group</taxon>
        <taxon>Rhizobium</taxon>
    </lineage>
</organism>
<accession>A0ABU1SSY2</accession>
<name>A0ABU1SSY2_9HYPH</name>
<dbReference type="EMBL" id="JAVDUP010000003">
    <property type="protein sequence ID" value="MDR6901482.1"/>
    <property type="molecule type" value="Genomic_DNA"/>
</dbReference>
<dbReference type="RefSeq" id="WP_310231707.1">
    <property type="nucleotide sequence ID" value="NZ_JAVDUP010000003.1"/>
</dbReference>
<protein>
    <submittedName>
        <fullName evidence="1">Uncharacterized protein</fullName>
    </submittedName>
</protein>
<reference evidence="1 2" key="1">
    <citation type="submission" date="2023-07" db="EMBL/GenBank/DDBJ databases">
        <title>Sorghum-associated microbial communities from plants grown in Nebraska, USA.</title>
        <authorList>
            <person name="Schachtman D."/>
        </authorList>
    </citation>
    <scope>NUCLEOTIDE SEQUENCE [LARGE SCALE GENOMIC DNA]</scope>
    <source>
        <strain evidence="1 2">3199</strain>
    </source>
</reference>
<evidence type="ECO:0000313" key="2">
    <source>
        <dbReference type="Proteomes" id="UP001250791"/>
    </source>
</evidence>
<evidence type="ECO:0000313" key="1">
    <source>
        <dbReference type="EMBL" id="MDR6901482.1"/>
    </source>
</evidence>
<sequence length="117" mass="13455">MYSSDDEAQYLLETLLFTLKVILDNEERRRRIAQGFLDAKQLIATDYNDEPRARPAVEACLKKFEALKATEDFAAAGWMLAAIQERLTEEDLPGWKDLEKLADKAVSFLPVKKHRIQ</sequence>
<dbReference type="Proteomes" id="UP001250791">
    <property type="component" value="Unassembled WGS sequence"/>
</dbReference>
<gene>
    <name evidence="1" type="ORF">J2W52_003106</name>
</gene>
<comment type="caution">
    <text evidence="1">The sequence shown here is derived from an EMBL/GenBank/DDBJ whole genome shotgun (WGS) entry which is preliminary data.</text>
</comment>
<keyword evidence="2" id="KW-1185">Reference proteome</keyword>
<proteinExistence type="predicted"/>